<proteinExistence type="inferred from homology"/>
<dbReference type="Pfam" id="PF02843">
    <property type="entry name" value="GARS_C"/>
    <property type="match status" value="1"/>
</dbReference>
<organism evidence="14 15">
    <name type="scientific">Candidatus Kaiserbacteria bacterium CG10_big_fil_rev_8_21_14_0_10_43_70</name>
    <dbReference type="NCBI Taxonomy" id="1974605"/>
    <lineage>
        <taxon>Bacteria</taxon>
        <taxon>Candidatus Kaiseribacteriota</taxon>
    </lineage>
</organism>
<evidence type="ECO:0000256" key="7">
    <source>
        <dbReference type="ARBA" id="ARBA00022755"/>
    </source>
</evidence>
<dbReference type="Gene3D" id="3.30.470.20">
    <property type="entry name" value="ATP-grasp fold, B domain"/>
    <property type="match status" value="1"/>
</dbReference>
<feature type="domain" description="ATP-grasp" evidence="13">
    <location>
        <begin position="92"/>
        <end position="144"/>
    </location>
</feature>
<dbReference type="InterPro" id="IPR020560">
    <property type="entry name" value="PRibGlycinamide_synth_C-dom"/>
</dbReference>
<dbReference type="GO" id="GO:0046872">
    <property type="term" value="F:metal ion binding"/>
    <property type="evidence" value="ECO:0007669"/>
    <property type="project" value="InterPro"/>
</dbReference>
<dbReference type="AlphaFoldDB" id="A0A2H0UJ02"/>
<dbReference type="EMBL" id="PFBF01000028">
    <property type="protein sequence ID" value="PIR86374.1"/>
    <property type="molecule type" value="Genomic_DNA"/>
</dbReference>
<reference evidence="15" key="1">
    <citation type="submission" date="2017-09" db="EMBL/GenBank/DDBJ databases">
        <title>Depth-based differentiation of microbial function through sediment-hosted aquifers and enrichment of novel symbionts in the deep terrestrial subsurface.</title>
        <authorList>
            <person name="Probst A.J."/>
            <person name="Ladd B."/>
            <person name="Jarett J.K."/>
            <person name="Geller-Mcgrath D.E."/>
            <person name="Sieber C.M.K."/>
            <person name="Emerson J.B."/>
            <person name="Anantharaman K."/>
            <person name="Thomas B.C."/>
            <person name="Malmstrom R."/>
            <person name="Stieglmeier M."/>
            <person name="Klingl A."/>
            <person name="Woyke T."/>
            <person name="Ryan C.M."/>
            <person name="Banfield J.F."/>
        </authorList>
    </citation>
    <scope>NUCLEOTIDE SEQUENCE [LARGE SCALE GENOMIC DNA]</scope>
</reference>
<protein>
    <recommendedName>
        <fullName evidence="4">phosphoribosylamine--glycine ligase</fullName>
        <ecNumber evidence="4">6.3.4.13</ecNumber>
    </recommendedName>
    <alternativeName>
        <fullName evidence="10">Glycinamide ribonucleotide synthetase</fullName>
    </alternativeName>
    <alternativeName>
        <fullName evidence="11">Phosphoribosylglycinamide synthetase</fullName>
    </alternativeName>
</protein>
<keyword evidence="8 12" id="KW-0067">ATP-binding</keyword>
<evidence type="ECO:0000256" key="4">
    <source>
        <dbReference type="ARBA" id="ARBA00013255"/>
    </source>
</evidence>
<dbReference type="GO" id="GO:0004637">
    <property type="term" value="F:phosphoribosylamine-glycine ligase activity"/>
    <property type="evidence" value="ECO:0007669"/>
    <property type="project" value="UniProtKB-EC"/>
</dbReference>
<dbReference type="InterPro" id="IPR000115">
    <property type="entry name" value="PRibGlycinamide_synth"/>
</dbReference>
<accession>A0A2H0UJ02</accession>
<comment type="cofactor">
    <cofactor evidence="2">
        <name>Mg(2+)</name>
        <dbReference type="ChEBI" id="CHEBI:18420"/>
    </cofactor>
</comment>
<dbReference type="SMART" id="SM01210">
    <property type="entry name" value="GARS_C"/>
    <property type="match status" value="1"/>
</dbReference>
<evidence type="ECO:0000256" key="1">
    <source>
        <dbReference type="ARBA" id="ARBA00001936"/>
    </source>
</evidence>
<evidence type="ECO:0000256" key="5">
    <source>
        <dbReference type="ARBA" id="ARBA00022598"/>
    </source>
</evidence>
<comment type="caution">
    <text evidence="14">The sequence shown here is derived from an EMBL/GenBank/DDBJ whole genome shotgun (WGS) entry which is preliminary data.</text>
</comment>
<dbReference type="Gene3D" id="3.90.600.10">
    <property type="entry name" value="Phosphoribosylglycinamide synthetase, C-terminal domain"/>
    <property type="match status" value="1"/>
</dbReference>
<evidence type="ECO:0000256" key="10">
    <source>
        <dbReference type="ARBA" id="ARBA00042242"/>
    </source>
</evidence>
<dbReference type="Proteomes" id="UP000230706">
    <property type="component" value="Unassembled WGS sequence"/>
</dbReference>
<keyword evidence="5" id="KW-0436">Ligase</keyword>
<evidence type="ECO:0000256" key="6">
    <source>
        <dbReference type="ARBA" id="ARBA00022741"/>
    </source>
</evidence>
<dbReference type="GO" id="GO:0009113">
    <property type="term" value="P:purine nucleobase biosynthetic process"/>
    <property type="evidence" value="ECO:0007669"/>
    <property type="project" value="InterPro"/>
</dbReference>
<gene>
    <name evidence="14" type="ORF">COU13_01320</name>
</gene>
<dbReference type="SUPFAM" id="SSF56059">
    <property type="entry name" value="Glutathione synthetase ATP-binding domain-like"/>
    <property type="match status" value="1"/>
</dbReference>
<evidence type="ECO:0000256" key="3">
    <source>
        <dbReference type="ARBA" id="ARBA00005174"/>
    </source>
</evidence>
<dbReference type="InterPro" id="IPR011054">
    <property type="entry name" value="Rudment_hybrid_motif"/>
</dbReference>
<evidence type="ECO:0000256" key="8">
    <source>
        <dbReference type="ARBA" id="ARBA00022840"/>
    </source>
</evidence>
<dbReference type="InterPro" id="IPR020559">
    <property type="entry name" value="PRibGlycinamide_synth_CS"/>
</dbReference>
<dbReference type="Pfam" id="PF01071">
    <property type="entry name" value="GARS_A"/>
    <property type="match status" value="1"/>
</dbReference>
<dbReference type="SMART" id="SM01209">
    <property type="entry name" value="GARS_A"/>
    <property type="match status" value="1"/>
</dbReference>
<dbReference type="PROSITE" id="PS50975">
    <property type="entry name" value="ATP_GRASP"/>
    <property type="match status" value="1"/>
</dbReference>
<evidence type="ECO:0000256" key="12">
    <source>
        <dbReference type="PROSITE-ProRule" id="PRU00409"/>
    </source>
</evidence>
<dbReference type="GO" id="GO:0005524">
    <property type="term" value="F:ATP binding"/>
    <property type="evidence" value="ECO:0007669"/>
    <property type="project" value="UniProtKB-UniRule"/>
</dbReference>
<dbReference type="PROSITE" id="PS00184">
    <property type="entry name" value="GARS"/>
    <property type="match status" value="1"/>
</dbReference>
<dbReference type="PANTHER" id="PTHR43472:SF1">
    <property type="entry name" value="PHOSPHORIBOSYLAMINE--GLYCINE LIGASE, CHLOROPLASTIC"/>
    <property type="match status" value="1"/>
</dbReference>
<dbReference type="EC" id="6.3.4.13" evidence="4"/>
<keyword evidence="7" id="KW-0658">Purine biosynthesis</keyword>
<comment type="cofactor">
    <cofactor evidence="1">
        <name>Mn(2+)</name>
        <dbReference type="ChEBI" id="CHEBI:29035"/>
    </cofactor>
</comment>
<evidence type="ECO:0000256" key="2">
    <source>
        <dbReference type="ARBA" id="ARBA00001946"/>
    </source>
</evidence>
<dbReference type="SUPFAM" id="SSF51246">
    <property type="entry name" value="Rudiment single hybrid motif"/>
    <property type="match status" value="1"/>
</dbReference>
<evidence type="ECO:0000256" key="11">
    <source>
        <dbReference type="ARBA" id="ARBA00042864"/>
    </source>
</evidence>
<dbReference type="UniPathway" id="UPA00074">
    <property type="reaction ID" value="UER00125"/>
</dbReference>
<dbReference type="GO" id="GO:0006189">
    <property type="term" value="P:'de novo' IMP biosynthetic process"/>
    <property type="evidence" value="ECO:0007669"/>
    <property type="project" value="UniProtKB-UniPathway"/>
</dbReference>
<dbReference type="InterPro" id="IPR020561">
    <property type="entry name" value="PRibGlycinamid_synth_ATP-grasp"/>
</dbReference>
<dbReference type="InterPro" id="IPR011761">
    <property type="entry name" value="ATP-grasp"/>
</dbReference>
<evidence type="ECO:0000259" key="13">
    <source>
        <dbReference type="PROSITE" id="PS50975"/>
    </source>
</evidence>
<sequence>MVSTFWGCLKQIVVEERLRGLEVSVHVLTDGKSILMLPDSMDYKQVGKGDQPPNTGGMGAHSPSKAIDLDMEARILREVVEPTFRGIQKEDLDYRGVLYIGLMLTEDGPKVLEYNCRFGDPECQALMLRLGENDLLPLLYACAKGDLSGCCIDANKMHKAAACIVLTSKPYPDEPVKGEVITGIEKAEKHKNATVFHAETKLENGQILSDGGRVLNICSVGDTLEQAIGRAYDASFEISWPSKYMRKDIGFRVL</sequence>
<evidence type="ECO:0000313" key="14">
    <source>
        <dbReference type="EMBL" id="PIR86374.1"/>
    </source>
</evidence>
<keyword evidence="6 12" id="KW-0547">Nucleotide-binding</keyword>
<comment type="pathway">
    <text evidence="3">Purine metabolism; IMP biosynthesis via de novo pathway; N(1)-(5-phospho-D-ribosyl)glycinamide from 5-phospho-alpha-D-ribose 1-diphosphate: step 2/2.</text>
</comment>
<dbReference type="InterPro" id="IPR037123">
    <property type="entry name" value="PRibGlycinamide_synth_C_sf"/>
</dbReference>
<name>A0A2H0UJ02_9BACT</name>
<evidence type="ECO:0000256" key="9">
    <source>
        <dbReference type="ARBA" id="ARBA00038345"/>
    </source>
</evidence>
<comment type="similarity">
    <text evidence="9">Belongs to the GARS family.</text>
</comment>
<evidence type="ECO:0000313" key="15">
    <source>
        <dbReference type="Proteomes" id="UP000230706"/>
    </source>
</evidence>
<dbReference type="PANTHER" id="PTHR43472">
    <property type="entry name" value="PHOSPHORIBOSYLAMINE--GLYCINE LIGASE"/>
    <property type="match status" value="1"/>
</dbReference>